<organism evidence="9 10">
    <name type="scientific">Rathayibacter caricis DSM 15933</name>
    <dbReference type="NCBI Taxonomy" id="1328867"/>
    <lineage>
        <taxon>Bacteria</taxon>
        <taxon>Bacillati</taxon>
        <taxon>Actinomycetota</taxon>
        <taxon>Actinomycetes</taxon>
        <taxon>Micrococcales</taxon>
        <taxon>Microbacteriaceae</taxon>
        <taxon>Rathayibacter</taxon>
    </lineage>
</organism>
<dbReference type="AlphaFoldDB" id="A0A2T4URF8"/>
<evidence type="ECO:0000256" key="6">
    <source>
        <dbReference type="ARBA" id="ARBA00023136"/>
    </source>
</evidence>
<dbReference type="Pfam" id="PF19300">
    <property type="entry name" value="BPD_transp_1_N"/>
    <property type="match status" value="1"/>
</dbReference>
<keyword evidence="3" id="KW-1003">Cell membrane</keyword>
<dbReference type="PANTHER" id="PTHR43163:SF6">
    <property type="entry name" value="DIPEPTIDE TRANSPORT SYSTEM PERMEASE PROTEIN DPPB-RELATED"/>
    <property type="match status" value="1"/>
</dbReference>
<evidence type="ECO:0000256" key="5">
    <source>
        <dbReference type="ARBA" id="ARBA00022989"/>
    </source>
</evidence>
<evidence type="ECO:0000313" key="10">
    <source>
        <dbReference type="Proteomes" id="UP000241085"/>
    </source>
</evidence>
<dbReference type="Gene3D" id="1.10.3720.10">
    <property type="entry name" value="MetI-like"/>
    <property type="match status" value="1"/>
</dbReference>
<evidence type="ECO:0000256" key="2">
    <source>
        <dbReference type="ARBA" id="ARBA00022448"/>
    </source>
</evidence>
<evidence type="ECO:0000256" key="3">
    <source>
        <dbReference type="ARBA" id="ARBA00022475"/>
    </source>
</evidence>
<keyword evidence="2 7" id="KW-0813">Transport</keyword>
<feature type="domain" description="ABC transmembrane type-1" evidence="8">
    <location>
        <begin position="97"/>
        <end position="298"/>
    </location>
</feature>
<keyword evidence="10" id="KW-1185">Reference proteome</keyword>
<feature type="transmembrane region" description="Helical" evidence="7">
    <location>
        <begin position="275"/>
        <end position="298"/>
    </location>
</feature>
<feature type="transmembrane region" description="Helical" evidence="7">
    <location>
        <begin position="101"/>
        <end position="125"/>
    </location>
</feature>
<dbReference type="InterPro" id="IPR035906">
    <property type="entry name" value="MetI-like_sf"/>
</dbReference>
<dbReference type="Proteomes" id="UP000241085">
    <property type="component" value="Unassembled WGS sequence"/>
</dbReference>
<proteinExistence type="inferred from homology"/>
<evidence type="ECO:0000259" key="8">
    <source>
        <dbReference type="PROSITE" id="PS50928"/>
    </source>
</evidence>
<dbReference type="SUPFAM" id="SSF161098">
    <property type="entry name" value="MetI-like"/>
    <property type="match status" value="1"/>
</dbReference>
<feature type="transmembrane region" description="Helical" evidence="7">
    <location>
        <begin position="12"/>
        <end position="30"/>
    </location>
</feature>
<protein>
    <submittedName>
        <fullName evidence="9">ABC transporter permease</fullName>
    </submittedName>
</protein>
<feature type="transmembrane region" description="Helical" evidence="7">
    <location>
        <begin position="132"/>
        <end position="157"/>
    </location>
</feature>
<dbReference type="CDD" id="cd06261">
    <property type="entry name" value="TM_PBP2"/>
    <property type="match status" value="1"/>
</dbReference>
<keyword evidence="4 7" id="KW-0812">Transmembrane</keyword>
<dbReference type="RefSeq" id="WP_055794094.1">
    <property type="nucleotide sequence ID" value="NZ_PZPL01000001.1"/>
</dbReference>
<dbReference type="EMBL" id="PZPL01000001">
    <property type="protein sequence ID" value="PTL72122.1"/>
    <property type="molecule type" value="Genomic_DNA"/>
</dbReference>
<keyword evidence="5 7" id="KW-1133">Transmembrane helix</keyword>
<accession>A0A2T4URF8</accession>
<feature type="transmembrane region" description="Helical" evidence="7">
    <location>
        <begin position="229"/>
        <end position="255"/>
    </location>
</feature>
<sequence>MLRYLAGRAGQAVLVLWLTYTIVFVVVQLLPSDPVTIFLASDAGADPALIAQVSALYGYDQPWYQQYLLQLANLVRGDFGFSLSSGQPVLTRIGDVVGSTVALASTGLLLSIVIAVAVSAAAFLIDSPRLKAVIVAVPSLFSSVPVFWLGIIVLQVFSFQLRILSLFPDGSLLSLLIPALVLAIPVSAPIAQVLLSGVEQASEQAFVKTARAKGARPLRVFLRHVLRSSLGATTAVIGTTLGILLAGSVITETVFARPGLGSVLLKAVIAQDVPLVQGLVLLTTLVVVVTTLVLDLIAPALDPRVLRSRGQKGLVRLGA</sequence>
<dbReference type="InterPro" id="IPR045621">
    <property type="entry name" value="BPD_transp_1_N"/>
</dbReference>
<evidence type="ECO:0000313" key="9">
    <source>
        <dbReference type="EMBL" id="PTL72122.1"/>
    </source>
</evidence>
<evidence type="ECO:0000256" key="4">
    <source>
        <dbReference type="ARBA" id="ARBA00022692"/>
    </source>
</evidence>
<comment type="subcellular location">
    <subcellularLocation>
        <location evidence="1 7">Cell membrane</location>
        <topology evidence="1 7">Multi-pass membrane protein</topology>
    </subcellularLocation>
</comment>
<dbReference type="GO" id="GO:0005886">
    <property type="term" value="C:plasma membrane"/>
    <property type="evidence" value="ECO:0007669"/>
    <property type="project" value="UniProtKB-SubCell"/>
</dbReference>
<evidence type="ECO:0000256" key="7">
    <source>
        <dbReference type="RuleBase" id="RU363032"/>
    </source>
</evidence>
<reference evidence="9 10" key="1">
    <citation type="submission" date="2018-03" db="EMBL/GenBank/DDBJ databases">
        <title>Bacteriophage NCPPB3778 and a type I-E CRISPR drive the evolution of the US Biological Select Agent, Rathayibacter toxicus.</title>
        <authorList>
            <person name="Davis E.W.II."/>
            <person name="Tabima J.F."/>
            <person name="Weisberg A.J."/>
            <person name="Dantas Lopes L."/>
            <person name="Wiseman M.S."/>
            <person name="Wiseman M.S."/>
            <person name="Pupko T."/>
            <person name="Belcher M.S."/>
            <person name="Sechler A.J."/>
            <person name="Tancos M.A."/>
            <person name="Schroeder B.K."/>
            <person name="Murray T.D."/>
            <person name="Luster D.G."/>
            <person name="Schneider W.L."/>
            <person name="Rogers E."/>
            <person name="Andreote F.D."/>
            <person name="Grunwald N.J."/>
            <person name="Putnam M.L."/>
            <person name="Chang J.H."/>
        </authorList>
    </citation>
    <scope>NUCLEOTIDE SEQUENCE [LARGE SCALE GENOMIC DNA]</scope>
    <source>
        <strain evidence="9 10">DSM 15933</strain>
    </source>
</reference>
<gene>
    <name evidence="9" type="ORF">C1I63_04210</name>
</gene>
<dbReference type="InterPro" id="IPR000515">
    <property type="entry name" value="MetI-like"/>
</dbReference>
<comment type="similarity">
    <text evidence="7">Belongs to the binding-protein-dependent transport system permease family.</text>
</comment>
<dbReference type="PANTHER" id="PTHR43163">
    <property type="entry name" value="DIPEPTIDE TRANSPORT SYSTEM PERMEASE PROTEIN DPPB-RELATED"/>
    <property type="match status" value="1"/>
</dbReference>
<dbReference type="GO" id="GO:0055085">
    <property type="term" value="P:transmembrane transport"/>
    <property type="evidence" value="ECO:0007669"/>
    <property type="project" value="InterPro"/>
</dbReference>
<evidence type="ECO:0000256" key="1">
    <source>
        <dbReference type="ARBA" id="ARBA00004651"/>
    </source>
</evidence>
<dbReference type="PROSITE" id="PS50928">
    <property type="entry name" value="ABC_TM1"/>
    <property type="match status" value="1"/>
</dbReference>
<comment type="caution">
    <text evidence="9">The sequence shown here is derived from an EMBL/GenBank/DDBJ whole genome shotgun (WGS) entry which is preliminary data.</text>
</comment>
<name>A0A2T4URF8_9MICO</name>
<feature type="transmembrane region" description="Helical" evidence="7">
    <location>
        <begin position="172"/>
        <end position="195"/>
    </location>
</feature>
<keyword evidence="6 7" id="KW-0472">Membrane</keyword>
<dbReference type="Pfam" id="PF00528">
    <property type="entry name" value="BPD_transp_1"/>
    <property type="match status" value="1"/>
</dbReference>